<dbReference type="PRINTS" id="PR00719">
    <property type="entry name" value="LMWPTPASE"/>
</dbReference>
<sequence>MPTRRIICICTGNICRSPMAAALLRAKLGQQAVVISAGTLGLQGRPAAPFAQLAVEPFGASLDDHRSQGISVPLMRMADHVIVMSPRHSRHVLGLAPELQARLVELWNFDPERQTDGGIPDPVGQSREAFEHCCALIDRCLTTWLDTLPPI</sequence>
<evidence type="ECO:0000256" key="4">
    <source>
        <dbReference type="PIRSR" id="PIRSR617867-1"/>
    </source>
</evidence>
<comment type="similarity">
    <text evidence="1">Belongs to the low molecular weight phosphotyrosine protein phosphatase family.</text>
</comment>
<dbReference type="InterPro" id="IPR050438">
    <property type="entry name" value="LMW_PTPase"/>
</dbReference>
<dbReference type="Gene3D" id="3.40.50.2300">
    <property type="match status" value="1"/>
</dbReference>
<feature type="domain" description="Phosphotyrosine protein phosphatase I" evidence="5">
    <location>
        <begin position="4"/>
        <end position="147"/>
    </location>
</feature>
<keyword evidence="7" id="KW-1185">Reference proteome</keyword>
<evidence type="ECO:0000256" key="1">
    <source>
        <dbReference type="ARBA" id="ARBA00011063"/>
    </source>
</evidence>
<accession>A0A328C8F9</accession>
<dbReference type="SMART" id="SM00226">
    <property type="entry name" value="LMWPc"/>
    <property type="match status" value="1"/>
</dbReference>
<name>A0A328C8F9_9DELT</name>
<dbReference type="RefSeq" id="WP_111728884.1">
    <property type="nucleotide sequence ID" value="NZ_QHKO01000002.1"/>
</dbReference>
<evidence type="ECO:0000313" key="7">
    <source>
        <dbReference type="Proteomes" id="UP000249169"/>
    </source>
</evidence>
<organism evidence="6 7">
    <name type="scientific">Lujinxingia litoralis</name>
    <dbReference type="NCBI Taxonomy" id="2211119"/>
    <lineage>
        <taxon>Bacteria</taxon>
        <taxon>Deltaproteobacteria</taxon>
        <taxon>Bradymonadales</taxon>
        <taxon>Lujinxingiaceae</taxon>
        <taxon>Lujinxingia</taxon>
    </lineage>
</organism>
<keyword evidence="2" id="KW-0378">Hydrolase</keyword>
<comment type="caution">
    <text evidence="6">The sequence shown here is derived from an EMBL/GenBank/DDBJ whole genome shotgun (WGS) entry which is preliminary data.</text>
</comment>
<evidence type="ECO:0000313" key="6">
    <source>
        <dbReference type="EMBL" id="RAL23626.1"/>
    </source>
</evidence>
<reference evidence="6 7" key="1">
    <citation type="submission" date="2018-05" db="EMBL/GenBank/DDBJ databases">
        <title>Lujinxingia marina gen. nov. sp. nov., a new facultative anaerobic member of the class Deltaproteobacteria, and proposal of Lujinxingaceae fam. nov.</title>
        <authorList>
            <person name="Li C.-M."/>
        </authorList>
    </citation>
    <scope>NUCLEOTIDE SEQUENCE [LARGE SCALE GENOMIC DNA]</scope>
    <source>
        <strain evidence="6 7">B210</strain>
    </source>
</reference>
<dbReference type="SUPFAM" id="SSF52788">
    <property type="entry name" value="Phosphotyrosine protein phosphatases I"/>
    <property type="match status" value="1"/>
</dbReference>
<dbReference type="PANTHER" id="PTHR11717:SF31">
    <property type="entry name" value="LOW MOLECULAR WEIGHT PROTEIN-TYROSINE-PHOSPHATASE ETP-RELATED"/>
    <property type="match status" value="1"/>
</dbReference>
<evidence type="ECO:0000256" key="3">
    <source>
        <dbReference type="ARBA" id="ARBA00022912"/>
    </source>
</evidence>
<dbReference type="GO" id="GO:0004725">
    <property type="term" value="F:protein tyrosine phosphatase activity"/>
    <property type="evidence" value="ECO:0007669"/>
    <property type="project" value="InterPro"/>
</dbReference>
<keyword evidence="3" id="KW-0904">Protein phosphatase</keyword>
<gene>
    <name evidence="6" type="ORF">DL240_05555</name>
</gene>
<protein>
    <submittedName>
        <fullName evidence="6">Protein tyrosine phosphatase</fullName>
    </submittedName>
</protein>
<dbReference type="AlphaFoldDB" id="A0A328C8F9"/>
<evidence type="ECO:0000256" key="2">
    <source>
        <dbReference type="ARBA" id="ARBA00022801"/>
    </source>
</evidence>
<dbReference type="EMBL" id="QHKO01000002">
    <property type="protein sequence ID" value="RAL23626.1"/>
    <property type="molecule type" value="Genomic_DNA"/>
</dbReference>
<dbReference type="Proteomes" id="UP000249169">
    <property type="component" value="Unassembled WGS sequence"/>
</dbReference>
<feature type="active site" evidence="4">
    <location>
        <position position="16"/>
    </location>
</feature>
<dbReference type="Pfam" id="PF01451">
    <property type="entry name" value="LMWPc"/>
    <property type="match status" value="1"/>
</dbReference>
<proteinExistence type="inferred from homology"/>
<feature type="active site" description="Nucleophile" evidence="4">
    <location>
        <position position="10"/>
    </location>
</feature>
<feature type="active site" description="Proton donor" evidence="4">
    <location>
        <position position="121"/>
    </location>
</feature>
<dbReference type="InterPro" id="IPR017867">
    <property type="entry name" value="Tyr_phospatase_low_mol_wt"/>
</dbReference>
<dbReference type="PANTHER" id="PTHR11717">
    <property type="entry name" value="LOW MOLECULAR WEIGHT PROTEIN TYROSINE PHOSPHATASE"/>
    <property type="match status" value="1"/>
</dbReference>
<dbReference type="InterPro" id="IPR023485">
    <property type="entry name" value="Ptyr_pPase"/>
</dbReference>
<dbReference type="OrthoDB" id="9784339at2"/>
<dbReference type="InterPro" id="IPR036196">
    <property type="entry name" value="Ptyr_pPase_sf"/>
</dbReference>
<evidence type="ECO:0000259" key="5">
    <source>
        <dbReference type="SMART" id="SM00226"/>
    </source>
</evidence>